<dbReference type="Pfam" id="PF14224">
    <property type="entry name" value="DUF4331"/>
    <property type="match status" value="1"/>
</dbReference>
<keyword evidence="2" id="KW-1185">Reference proteome</keyword>
<gene>
    <name evidence="1" type="ORF">GCM10011515_02660</name>
</gene>
<name>A0ABQ1S0Q9_9SPHN</name>
<organism evidence="1 2">
    <name type="scientific">Tsuneonella deserti</name>
    <dbReference type="NCBI Taxonomy" id="2035528"/>
    <lineage>
        <taxon>Bacteria</taxon>
        <taxon>Pseudomonadati</taxon>
        <taxon>Pseudomonadota</taxon>
        <taxon>Alphaproteobacteria</taxon>
        <taxon>Sphingomonadales</taxon>
        <taxon>Erythrobacteraceae</taxon>
        <taxon>Tsuneonella</taxon>
    </lineage>
</organism>
<reference evidence="2" key="1">
    <citation type="journal article" date="2019" name="Int. J. Syst. Evol. Microbiol.">
        <title>The Global Catalogue of Microorganisms (GCM) 10K type strain sequencing project: providing services to taxonomists for standard genome sequencing and annotation.</title>
        <authorList>
            <consortium name="The Broad Institute Genomics Platform"/>
            <consortium name="The Broad Institute Genome Sequencing Center for Infectious Disease"/>
            <person name="Wu L."/>
            <person name="Ma J."/>
        </authorList>
    </citation>
    <scope>NUCLEOTIDE SEQUENCE [LARGE SCALE GENOMIC DNA]</scope>
    <source>
        <strain evidence="2">CGMCC 1.15959</strain>
    </source>
</reference>
<dbReference type="EMBL" id="BMKL01000001">
    <property type="protein sequence ID" value="GGD86628.1"/>
    <property type="molecule type" value="Genomic_DNA"/>
</dbReference>
<sequence>MLAALGLLVSGAANHAADHLDPPGRTDPAIDSTPDVPADIADVFAWYGPDTVKLALTFAGPSVGSQPAVYDRDVLYKVLVSTAPPDDTPEIVIRTRFGAGTRPNEYGVRFEGVPGVTGSIEGPVETTLEKDGVKARAGLFDDPFYFDLRGFRETRSTGSIRFNNQRDFFAGQNDTGFILEIPRSRFAGGNGTINVWATTARFGGQK</sequence>
<proteinExistence type="predicted"/>
<evidence type="ECO:0000313" key="2">
    <source>
        <dbReference type="Proteomes" id="UP000619041"/>
    </source>
</evidence>
<comment type="caution">
    <text evidence="1">The sequence shown here is derived from an EMBL/GenBank/DDBJ whole genome shotgun (WGS) entry which is preliminary data.</text>
</comment>
<protein>
    <recommendedName>
        <fullName evidence="3">DUF4331 domain-containing protein</fullName>
    </recommendedName>
</protein>
<evidence type="ECO:0008006" key="3">
    <source>
        <dbReference type="Google" id="ProtNLM"/>
    </source>
</evidence>
<dbReference type="Proteomes" id="UP000619041">
    <property type="component" value="Unassembled WGS sequence"/>
</dbReference>
<dbReference type="InterPro" id="IPR025566">
    <property type="entry name" value="DUF4331"/>
</dbReference>
<accession>A0ABQ1S0Q9</accession>
<evidence type="ECO:0000313" key="1">
    <source>
        <dbReference type="EMBL" id="GGD86628.1"/>
    </source>
</evidence>